<keyword evidence="10" id="KW-1185">Reference proteome</keyword>
<dbReference type="InterPro" id="IPR026057">
    <property type="entry name" value="TBL_C"/>
</dbReference>
<dbReference type="GO" id="GO:0005794">
    <property type="term" value="C:Golgi apparatus"/>
    <property type="evidence" value="ECO:0007669"/>
    <property type="project" value="TreeGrafter"/>
</dbReference>
<evidence type="ECO:0000313" key="10">
    <source>
        <dbReference type="Proteomes" id="UP000694853"/>
    </source>
</evidence>
<evidence type="ECO:0000256" key="2">
    <source>
        <dbReference type="ARBA" id="ARBA00007727"/>
    </source>
</evidence>
<keyword evidence="4" id="KW-0735">Signal-anchor</keyword>
<comment type="subcellular location">
    <subcellularLocation>
        <location evidence="1">Membrane</location>
        <topology evidence="1">Single-pass membrane protein</topology>
    </subcellularLocation>
</comment>
<reference evidence="11" key="2">
    <citation type="submission" date="2025-08" db="UniProtKB">
        <authorList>
            <consortium name="RefSeq"/>
        </authorList>
    </citation>
    <scope>IDENTIFICATION</scope>
    <source>
        <tissue evidence="11">Young leaves</tissue>
    </source>
</reference>
<dbReference type="OrthoDB" id="630188at2759"/>
<dbReference type="InterPro" id="IPR025846">
    <property type="entry name" value="TBL_N"/>
</dbReference>
<dbReference type="AlphaFoldDB" id="A0A8B8M4B7"/>
<keyword evidence="3 7" id="KW-0812">Transmembrane</keyword>
<dbReference type="GO" id="GO:0016413">
    <property type="term" value="F:O-acetyltransferase activity"/>
    <property type="evidence" value="ECO:0007669"/>
    <property type="project" value="InterPro"/>
</dbReference>
<name>A0A8B8M4B7_ABRPR</name>
<feature type="transmembrane region" description="Helical" evidence="7">
    <location>
        <begin position="21"/>
        <end position="41"/>
    </location>
</feature>
<evidence type="ECO:0000256" key="4">
    <source>
        <dbReference type="ARBA" id="ARBA00022968"/>
    </source>
</evidence>
<evidence type="ECO:0000256" key="6">
    <source>
        <dbReference type="ARBA" id="ARBA00023136"/>
    </source>
</evidence>
<dbReference type="InterPro" id="IPR029962">
    <property type="entry name" value="TBL"/>
</dbReference>
<dbReference type="GeneID" id="113870417"/>
<comment type="similarity">
    <text evidence="2">Belongs to the PC-esterase family. TBL subfamily.</text>
</comment>
<evidence type="ECO:0000256" key="7">
    <source>
        <dbReference type="SAM" id="Phobius"/>
    </source>
</evidence>
<organism evidence="10 11">
    <name type="scientific">Abrus precatorius</name>
    <name type="common">Indian licorice</name>
    <name type="synonym">Glycine abrus</name>
    <dbReference type="NCBI Taxonomy" id="3816"/>
    <lineage>
        <taxon>Eukaryota</taxon>
        <taxon>Viridiplantae</taxon>
        <taxon>Streptophyta</taxon>
        <taxon>Embryophyta</taxon>
        <taxon>Tracheophyta</taxon>
        <taxon>Spermatophyta</taxon>
        <taxon>Magnoliopsida</taxon>
        <taxon>eudicotyledons</taxon>
        <taxon>Gunneridae</taxon>
        <taxon>Pentapetalae</taxon>
        <taxon>rosids</taxon>
        <taxon>fabids</taxon>
        <taxon>Fabales</taxon>
        <taxon>Fabaceae</taxon>
        <taxon>Papilionoideae</taxon>
        <taxon>50 kb inversion clade</taxon>
        <taxon>NPAAA clade</taxon>
        <taxon>indigoferoid/millettioid clade</taxon>
        <taxon>Abreae</taxon>
        <taxon>Abrus</taxon>
    </lineage>
</organism>
<dbReference type="PANTHER" id="PTHR32285">
    <property type="entry name" value="PROTEIN TRICHOME BIREFRINGENCE-LIKE 9-RELATED"/>
    <property type="match status" value="1"/>
</dbReference>
<keyword evidence="6 7" id="KW-0472">Membrane</keyword>
<dbReference type="GO" id="GO:0016020">
    <property type="term" value="C:membrane"/>
    <property type="evidence" value="ECO:0007669"/>
    <property type="project" value="UniProtKB-SubCell"/>
</dbReference>
<gene>
    <name evidence="11" type="primary">LOC113870417</name>
</gene>
<proteinExistence type="inferred from homology"/>
<protein>
    <submittedName>
        <fullName evidence="11">Protein ALTERED XYLOGLUCAN 4-like</fullName>
    </submittedName>
</protein>
<dbReference type="KEGG" id="aprc:113870417"/>
<evidence type="ECO:0000259" key="9">
    <source>
        <dbReference type="Pfam" id="PF14416"/>
    </source>
</evidence>
<evidence type="ECO:0000313" key="11">
    <source>
        <dbReference type="RefSeq" id="XP_027362808.1"/>
    </source>
</evidence>
<dbReference type="Proteomes" id="UP000694853">
    <property type="component" value="Unplaced"/>
</dbReference>
<dbReference type="PANTHER" id="PTHR32285:SF292">
    <property type="entry name" value="PMR5_CAS1P GDSL_SGNH-LIKE ACYL-ESTERASE FAMILY PROTEIN"/>
    <property type="match status" value="1"/>
</dbReference>
<evidence type="ECO:0000256" key="3">
    <source>
        <dbReference type="ARBA" id="ARBA00022692"/>
    </source>
</evidence>
<evidence type="ECO:0000256" key="5">
    <source>
        <dbReference type="ARBA" id="ARBA00022989"/>
    </source>
</evidence>
<dbReference type="Pfam" id="PF14416">
    <property type="entry name" value="PMR5N"/>
    <property type="match status" value="1"/>
</dbReference>
<reference evidence="10" key="1">
    <citation type="journal article" date="2019" name="Toxins">
        <title>Detection of Abrin-Like and Prepropulchellin-Like Toxin Genes and Transcripts Using Whole Genome Sequencing and Full-Length Transcript Sequencing of Abrus precatorius.</title>
        <authorList>
            <person name="Hovde B.T."/>
            <person name="Daligault H.E."/>
            <person name="Hanschen E.R."/>
            <person name="Kunde Y.A."/>
            <person name="Johnson M.B."/>
            <person name="Starkenburg S.R."/>
            <person name="Johnson S.L."/>
        </authorList>
    </citation>
    <scope>NUCLEOTIDE SEQUENCE [LARGE SCALE GENOMIC DNA]</scope>
</reference>
<dbReference type="Pfam" id="PF13839">
    <property type="entry name" value="PC-Esterase"/>
    <property type="match status" value="1"/>
</dbReference>
<dbReference type="RefSeq" id="XP_027362808.1">
    <property type="nucleotide sequence ID" value="XM_027507007.1"/>
</dbReference>
<accession>A0A8B8M4B7</accession>
<feature type="domain" description="Trichome birefringence-like N-terminal" evidence="9">
    <location>
        <begin position="78"/>
        <end position="130"/>
    </location>
</feature>
<evidence type="ECO:0000259" key="8">
    <source>
        <dbReference type="Pfam" id="PF13839"/>
    </source>
</evidence>
<sequence length="430" mass="49082">MRGANLFKDKFHSLTKKLHPSVYYALPPIALLCLFFFPLFFTSSPPYNNLTYSIPVNNHSSLSSSTSPGEKEKVYENPCDYSNGKWVRNKRGPLYNGTTCGKIKKSQNCITNGRPDSSYLHWRWKPSRCHLPRFEPNTFLQLIKNKHVAFVGDSLGRNQIESLICMLTTASKPKGVHHEGSQLYHFGSHNSLSFYWSPFLVEGAQRKSRGPHYNTMYLDHVNMRWARDLDQMDLIVLSFGHWFSVPSVYYEGDKVIGCLNYPGLNCTNIGFYGPLRKALRTALNSIIERKVIKGNGIGVIMRTFSPSHFEGVWDKGGTCSKNGPYRKGERKLEGVNAEIRHIEIEEVENAKAKAKQFGGFRLEVLDITKIALLRPDGHPGAYMNPFPFANGIPEYVQHDCVHWCLPGPIDTWNEILLEMMRKWEEQTAKE</sequence>
<keyword evidence="5 7" id="KW-1133">Transmembrane helix</keyword>
<evidence type="ECO:0000256" key="1">
    <source>
        <dbReference type="ARBA" id="ARBA00004167"/>
    </source>
</evidence>
<feature type="domain" description="Trichome birefringence-like C-terminal" evidence="8">
    <location>
        <begin position="131"/>
        <end position="419"/>
    </location>
</feature>